<protein>
    <submittedName>
        <fullName evidence="1">Uncharacterized protein</fullName>
    </submittedName>
</protein>
<evidence type="ECO:0000313" key="1">
    <source>
        <dbReference type="EMBL" id="KKR12367.1"/>
    </source>
</evidence>
<sequence>MERLTKIEKQFSKQESAAERATLAEQVQEKRAAYFAQKREQEMRNEQVAEVVKDVEGLQKKIEAHHASGFFEKIKNVIAIKKVEAELREKSGEKTTLEEALAKPMPGAKGMEEAREMLSSFYQQEKQKWAEAPYSKEDIASLFSEEHLASLSLEDYAALLRRFPGEMVTHVTRQGVRDHVGMYEHMAGMGEMHNGFKGITQSGRLTTRLGAAMMEARTAHDICEALNGGKPVVTGRDVMGKHMVESTSPQVLVARLRGYTDRAKEFHDSTAIHLAMGKVLDEIYGGERGNEVFIAYPAAHVASQYNFLNIQGKGVTKAPDDDRYNDLYVWAENEWKGMNIDAGIVFLPSGVQVDKISGSQFALDEQGMPIEREFEEGEDTVNRRVYKRSEQIVDSKEYWEAYFAEHPNNRPSKIIYYDGRMTPTEALWEWKGKNGIVDKAQAATLGFDEYELHEFDRPGAEEAALHFYRTAVDALVREYGMGIMLPCFDHQVFTKPQDEWQNSINDMYKEDGMKW</sequence>
<dbReference type="Proteomes" id="UP000034665">
    <property type="component" value="Unassembled WGS sequence"/>
</dbReference>
<proteinExistence type="predicted"/>
<accession>A0A0G0RFB8</accession>
<reference evidence="1 2" key="1">
    <citation type="journal article" date="2015" name="Nature">
        <title>rRNA introns, odd ribosomes, and small enigmatic genomes across a large radiation of phyla.</title>
        <authorList>
            <person name="Brown C.T."/>
            <person name="Hug L.A."/>
            <person name="Thomas B.C."/>
            <person name="Sharon I."/>
            <person name="Castelle C.J."/>
            <person name="Singh A."/>
            <person name="Wilkins M.J."/>
            <person name="Williams K.H."/>
            <person name="Banfield J.F."/>
        </authorList>
    </citation>
    <scope>NUCLEOTIDE SEQUENCE [LARGE SCALE GENOMIC DNA]</scope>
</reference>
<evidence type="ECO:0000313" key="2">
    <source>
        <dbReference type="Proteomes" id="UP000034665"/>
    </source>
</evidence>
<dbReference type="STRING" id="1619013.UT41_C0002G0141"/>
<organism evidence="1 2">
    <name type="scientific">Candidatus Wolfebacteria bacterium GW2011_GWC2_39_22</name>
    <dbReference type="NCBI Taxonomy" id="1619013"/>
    <lineage>
        <taxon>Bacteria</taxon>
        <taxon>Candidatus Wolfeibacteriota</taxon>
    </lineage>
</organism>
<name>A0A0G0RFB8_9BACT</name>
<dbReference type="AlphaFoldDB" id="A0A0G0RFB8"/>
<dbReference type="EMBL" id="LBWR01000002">
    <property type="protein sequence ID" value="KKR12367.1"/>
    <property type="molecule type" value="Genomic_DNA"/>
</dbReference>
<comment type="caution">
    <text evidence="1">The sequence shown here is derived from an EMBL/GenBank/DDBJ whole genome shotgun (WGS) entry which is preliminary data.</text>
</comment>
<gene>
    <name evidence="1" type="ORF">UT41_C0002G0141</name>
</gene>